<accession>A0A7Y4LIB9</accession>
<feature type="compositionally biased region" description="Basic and acidic residues" evidence="1">
    <location>
        <begin position="1"/>
        <end position="10"/>
    </location>
</feature>
<evidence type="ECO:0000313" key="4">
    <source>
        <dbReference type="Proteomes" id="UP000195652"/>
    </source>
</evidence>
<feature type="transmembrane region" description="Helical" evidence="2">
    <location>
        <begin position="30"/>
        <end position="55"/>
    </location>
</feature>
<keyword evidence="2" id="KW-0472">Membrane</keyword>
<feature type="transmembrane region" description="Helical" evidence="2">
    <location>
        <begin position="147"/>
        <end position="170"/>
    </location>
</feature>
<feature type="region of interest" description="Disordered" evidence="1">
    <location>
        <begin position="1"/>
        <end position="22"/>
    </location>
</feature>
<proteinExistence type="predicted"/>
<gene>
    <name evidence="3" type="ORF">CBE74_01835</name>
</gene>
<protein>
    <submittedName>
        <fullName evidence="3">Uncharacterized protein</fullName>
    </submittedName>
</protein>
<dbReference type="Proteomes" id="UP000195652">
    <property type="component" value="Chromosome"/>
</dbReference>
<feature type="transmembrane region" description="Helical" evidence="2">
    <location>
        <begin position="120"/>
        <end position="141"/>
    </location>
</feature>
<name>A0A7Y4LIB9_9CORY</name>
<keyword evidence="4" id="KW-1185">Reference proteome</keyword>
<keyword evidence="2" id="KW-1133">Transmembrane helix</keyword>
<evidence type="ECO:0000256" key="2">
    <source>
        <dbReference type="SAM" id="Phobius"/>
    </source>
</evidence>
<dbReference type="OrthoDB" id="4427569at2"/>
<feature type="transmembrane region" description="Helical" evidence="2">
    <location>
        <begin position="80"/>
        <end position="108"/>
    </location>
</feature>
<dbReference type="AlphaFoldDB" id="A0A7Y4LIB9"/>
<keyword evidence="2" id="KW-0812">Transmembrane</keyword>
<reference evidence="3 4" key="1">
    <citation type="journal article" date="2014" name="BMC Vet. Res.">
        <title>First report of Corynebacterium pseudotuberculosis from caseous lymphadenitis lesions in Black Alentejano pig (Sus scrofa domesticus).</title>
        <authorList>
            <person name="Oliveira M."/>
            <person name="Barroco C."/>
            <person name="Mottola C."/>
            <person name="Santos R."/>
            <person name="Lemsaddek A."/>
            <person name="Tavares L."/>
            <person name="Semedo-Lemsaddek T."/>
        </authorList>
    </citation>
    <scope>NUCLEOTIDE SEQUENCE [LARGE SCALE GENOMIC DNA]</scope>
    <source>
        <strain evidence="3 4">PO100/5</strain>
    </source>
</reference>
<sequence>MTNHQQRLERSPSQPTTPDAKRERPDAVRWAVRVWIFAICVETVHQIINIIVGFANKPELISKLKESMKEENLSPEIMNVAASLSIILAGLFSFIVLGIIAWLAALLYKGNKSATLSRRILTYFSLYFGVRLVTVFLLTPSSPSVPVAVYAVDGCIQICMGVAAVVALIFKMRPETLAWTGEWESSRGKNGHS</sequence>
<dbReference type="KEGG" id="csil:CBE74_01835"/>
<dbReference type="GeneID" id="75007024"/>
<organism evidence="3 4">
    <name type="scientific">Corynebacterium silvaticum</name>
    <dbReference type="NCBI Taxonomy" id="2320431"/>
    <lineage>
        <taxon>Bacteria</taxon>
        <taxon>Bacillati</taxon>
        <taxon>Actinomycetota</taxon>
        <taxon>Actinomycetes</taxon>
        <taxon>Mycobacteriales</taxon>
        <taxon>Corynebacteriaceae</taxon>
        <taxon>Corynebacterium</taxon>
    </lineage>
</organism>
<reference evidence="3 4" key="4">
    <citation type="journal article" date="2020" name="PLoS ONE">
        <title>Taxonomic classification of strain PO100/5 shows a broader geographic distribution and genetic markers of the recently described Corynebacterium silvaticum.</title>
        <authorList>
            <person name="Viana M.V.C."/>
            <person name="Profeta R."/>
            <person name="da Silva A.L."/>
            <person name="Hurtado R."/>
            <person name="Cerqueira J.C."/>
            <person name="Ribeiro B.F.S."/>
            <person name="Almeida M.O."/>
            <person name="Morais-Rodrigues F."/>
            <person name="Soares S.C."/>
            <person name="Oliveira M."/>
            <person name="Tavares L."/>
            <person name="Figueiredo H."/>
            <person name="Wattam A.R."/>
            <person name="Barh D."/>
            <person name="Ghosh P."/>
            <person name="Silva A."/>
            <person name="Azevedo V."/>
        </authorList>
    </citation>
    <scope>NUCLEOTIDE SEQUENCE [LARGE SCALE GENOMIC DNA]</scope>
    <source>
        <strain evidence="3 4">PO100/5</strain>
    </source>
</reference>
<dbReference type="RefSeq" id="WP_087453335.1">
    <property type="nucleotide sequence ID" value="NZ_CP021417.2"/>
</dbReference>
<evidence type="ECO:0000256" key="1">
    <source>
        <dbReference type="SAM" id="MobiDB-lite"/>
    </source>
</evidence>
<reference evidence="3 4" key="3">
    <citation type="journal article" date="2020" name="Int. J. Syst. Evol. Microbiol.">
        <title>Corynebacterium silvaticum sp. nov., a unique group of NTTB corynebacteria in wild boar and roe deer.</title>
        <authorList>
            <person name="Dangel A."/>
            <person name="Berger A."/>
            <person name="Rau J."/>
            <person name="Eisenberg T."/>
            <person name="Kampfer P."/>
            <person name="Margos G."/>
            <person name="Contzen M."/>
            <person name="Busse H.J."/>
            <person name="Konrad R."/>
            <person name="Peters M."/>
            <person name="Sting R."/>
            <person name="Sing A."/>
        </authorList>
    </citation>
    <scope>NUCLEOTIDE SEQUENCE [LARGE SCALE GENOMIC DNA]</scope>
    <source>
        <strain evidence="3 4">PO100/5</strain>
    </source>
</reference>
<evidence type="ECO:0000313" key="3">
    <source>
        <dbReference type="EMBL" id="ARU45451.1"/>
    </source>
</evidence>
<dbReference type="EMBL" id="CP021417">
    <property type="protein sequence ID" value="ARU45451.1"/>
    <property type="molecule type" value="Genomic_DNA"/>
</dbReference>
<reference evidence="3 4" key="2">
    <citation type="journal article" date="2020" name="Antonie Van Leeuwenhoek">
        <title>Phylogenomic characterisation of a novel corynebacterial species pathogenic to animals.</title>
        <authorList>
            <person name="Moller J."/>
            <person name="Musella L."/>
            <person name="Melnikov V."/>
            <person name="Geissdorfer W."/>
            <person name="Burkovski A."/>
            <person name="Sangal V."/>
        </authorList>
    </citation>
    <scope>NUCLEOTIDE SEQUENCE [LARGE SCALE GENOMIC DNA]</scope>
    <source>
        <strain evidence="3 4">PO100/5</strain>
    </source>
</reference>